<dbReference type="InterPro" id="IPR000192">
    <property type="entry name" value="Aminotrans_V_dom"/>
</dbReference>
<dbReference type="SUPFAM" id="SSF53383">
    <property type="entry name" value="PLP-dependent transferases"/>
    <property type="match status" value="1"/>
</dbReference>
<evidence type="ECO:0000313" key="14">
    <source>
        <dbReference type="Proteomes" id="UP000216052"/>
    </source>
</evidence>
<keyword evidence="4 10" id="KW-0808">Transferase</keyword>
<gene>
    <name evidence="13" type="primary">iscS_1</name>
    <name evidence="10" type="synonym">iscS</name>
    <name evidence="13" type="ORF">SPACI_013320</name>
</gene>
<accession>A0ABZ3IZ21</accession>
<keyword evidence="8 10" id="KW-0411">Iron-sulfur</keyword>
<feature type="active site" description="Cysteine persulfide intermediate" evidence="10">
    <location>
        <position position="327"/>
    </location>
</feature>
<evidence type="ECO:0000256" key="4">
    <source>
        <dbReference type="ARBA" id="ARBA00022679"/>
    </source>
</evidence>
<dbReference type="RefSeq" id="WP_093794797.1">
    <property type="nucleotide sequence ID" value="NZ_CP155571.1"/>
</dbReference>
<dbReference type="Gene3D" id="3.90.1150.10">
    <property type="entry name" value="Aspartate Aminotransferase, domain 1"/>
    <property type="match status" value="1"/>
</dbReference>
<feature type="binding site" evidence="10">
    <location>
        <position position="239"/>
    </location>
    <ligand>
        <name>pyridoxal 5'-phosphate</name>
        <dbReference type="ChEBI" id="CHEBI:597326"/>
    </ligand>
</feature>
<evidence type="ECO:0000256" key="5">
    <source>
        <dbReference type="ARBA" id="ARBA00022723"/>
    </source>
</evidence>
<feature type="binding site" evidence="10">
    <location>
        <position position="181"/>
    </location>
    <ligand>
        <name>pyridoxal 5'-phosphate</name>
        <dbReference type="ChEBI" id="CHEBI:597326"/>
    </ligand>
</feature>
<organism evidence="13 14">
    <name type="scientific">Sporomusa acidovorans (strain ATCC 49682 / DSM 3132 / Mol)</name>
    <dbReference type="NCBI Taxonomy" id="1123286"/>
    <lineage>
        <taxon>Bacteria</taxon>
        <taxon>Bacillati</taxon>
        <taxon>Bacillota</taxon>
        <taxon>Negativicutes</taxon>
        <taxon>Selenomonadales</taxon>
        <taxon>Sporomusaceae</taxon>
        <taxon>Sporomusa</taxon>
    </lineage>
</organism>
<dbReference type="InterPro" id="IPR015422">
    <property type="entry name" value="PyrdxlP-dep_Trfase_small"/>
</dbReference>
<dbReference type="NCBIfam" id="NF002806">
    <property type="entry name" value="PRK02948.1"/>
    <property type="match status" value="1"/>
</dbReference>
<evidence type="ECO:0000256" key="11">
    <source>
        <dbReference type="RuleBase" id="RU004504"/>
    </source>
</evidence>
<comment type="subunit">
    <text evidence="10">Homodimer. Forms a heterotetramer with IscU, interacts with other sulfur acceptors.</text>
</comment>
<dbReference type="Proteomes" id="UP000216052">
    <property type="component" value="Chromosome"/>
</dbReference>
<dbReference type="InterPro" id="IPR015424">
    <property type="entry name" value="PyrdxlP-dep_Trfase"/>
</dbReference>
<evidence type="ECO:0000256" key="2">
    <source>
        <dbReference type="ARBA" id="ARBA00006490"/>
    </source>
</evidence>
<comment type="pathway">
    <text evidence="10">Cofactor biosynthesis; iron-sulfur cluster biosynthesis.</text>
</comment>
<dbReference type="InterPro" id="IPR020578">
    <property type="entry name" value="Aminotrans_V_PyrdxlP_BS"/>
</dbReference>
<comment type="function">
    <text evidence="10">Master enzyme that delivers sulfur to a number of partners involved in Fe-S cluster assembly, tRNA modification or cofactor biosynthesis. Catalyzes the removal of elemental sulfur atoms from cysteine to produce alanine. Functions as a sulfur delivery protein for Fe-S cluster synthesis onto IscU, an Fe-S scaffold assembly protein, as well as other S acceptor proteins.</text>
</comment>
<evidence type="ECO:0000256" key="1">
    <source>
        <dbReference type="ARBA" id="ARBA00001933"/>
    </source>
</evidence>
<evidence type="ECO:0000259" key="12">
    <source>
        <dbReference type="Pfam" id="PF00266"/>
    </source>
</evidence>
<dbReference type="InterPro" id="IPR010240">
    <property type="entry name" value="Cys_deSase_IscS"/>
</dbReference>
<keyword evidence="3 10" id="KW-0963">Cytoplasm</keyword>
<comment type="cofactor">
    <cofactor evidence="1 10 11">
        <name>pyridoxal 5'-phosphate</name>
        <dbReference type="ChEBI" id="CHEBI:597326"/>
    </cofactor>
</comment>
<comment type="caution">
    <text evidence="10">Lacks conserved residue(s) required for the propagation of feature annotation.</text>
</comment>
<evidence type="ECO:0000256" key="9">
    <source>
        <dbReference type="ARBA" id="ARBA00050776"/>
    </source>
</evidence>
<dbReference type="PANTHER" id="PTHR11601:SF34">
    <property type="entry name" value="CYSTEINE DESULFURASE"/>
    <property type="match status" value="1"/>
</dbReference>
<proteinExistence type="inferred from homology"/>
<dbReference type="PANTHER" id="PTHR11601">
    <property type="entry name" value="CYSTEINE DESULFURYLASE FAMILY MEMBER"/>
    <property type="match status" value="1"/>
</dbReference>
<evidence type="ECO:0000256" key="3">
    <source>
        <dbReference type="ARBA" id="ARBA00022490"/>
    </source>
</evidence>
<dbReference type="InterPro" id="IPR017772">
    <property type="entry name" value="Cys_deSase_NifS_bac/arc"/>
</dbReference>
<dbReference type="GO" id="GO:0031071">
    <property type="term" value="F:cysteine desulfurase activity"/>
    <property type="evidence" value="ECO:0007669"/>
    <property type="project" value="UniProtKB-EC"/>
</dbReference>
<dbReference type="EMBL" id="CP155571">
    <property type="protein sequence ID" value="XFO71317.1"/>
    <property type="molecule type" value="Genomic_DNA"/>
</dbReference>
<evidence type="ECO:0000256" key="10">
    <source>
        <dbReference type="HAMAP-Rule" id="MF_00331"/>
    </source>
</evidence>
<keyword evidence="7 10" id="KW-0408">Iron</keyword>
<comment type="similarity">
    <text evidence="2 10">Belongs to the class-V pyridoxal-phosphate-dependent aminotransferase family. NifS/IscS subfamily.</text>
</comment>
<dbReference type="NCBIfam" id="TIGR03402">
    <property type="entry name" value="FeS_nifS"/>
    <property type="match status" value="1"/>
</dbReference>
<sequence>MNEQRVYLDHSATTYIKPQVFDEMLPYLTTHYGNPSSIYSLSRATENAIDQARERVAKALHADKNEIFFTGGGSEADNWALKGIAFANKHRGNHIITTKIEHHAILHTCEFLEKNGFEVTYLPVDSEGFINLDELRQAITGKTILVSVMFANNEIGTIEPIKEIGKICHEKKVLFHTDAVQAVGHVPIDVKAMNIDLLSLAAHKFYGPKGVGVLYIRKGIKIENLIHGGGQERNKRAGTENIAGIVGLGKAIELAQEEMDAENKRLTYLRDKLINGLSRIPYTKVNGPVGNKRMPGNVNVCFRFIEGESLLLLLDSKGISASSGSACTSGSLDPSHVLLAIGLPHEIAHGSLRLTLGSSTTEQDIDYTLRVLPEIVQRLRDMSPLWHTFLEKQENVSKPAV</sequence>
<dbReference type="EC" id="2.8.1.7" evidence="10"/>
<protein>
    <recommendedName>
        <fullName evidence="10">Cysteine desulfurase IscS</fullName>
        <ecNumber evidence="10">2.8.1.7</ecNumber>
    </recommendedName>
</protein>
<feature type="binding site" evidence="10">
    <location>
        <begin position="73"/>
        <end position="74"/>
    </location>
    <ligand>
        <name>pyridoxal 5'-phosphate</name>
        <dbReference type="ChEBI" id="CHEBI:597326"/>
    </ligand>
</feature>
<evidence type="ECO:0000256" key="8">
    <source>
        <dbReference type="ARBA" id="ARBA00023014"/>
    </source>
</evidence>
<keyword evidence="6 10" id="KW-0663">Pyridoxal phosphate</keyword>
<evidence type="ECO:0000256" key="7">
    <source>
        <dbReference type="ARBA" id="ARBA00023004"/>
    </source>
</evidence>
<evidence type="ECO:0000313" key="13">
    <source>
        <dbReference type="EMBL" id="XFO71317.1"/>
    </source>
</evidence>
<dbReference type="PIRSF" id="PIRSF005572">
    <property type="entry name" value="NifS"/>
    <property type="match status" value="1"/>
</dbReference>
<dbReference type="Pfam" id="PF00266">
    <property type="entry name" value="Aminotran_5"/>
    <property type="match status" value="1"/>
</dbReference>
<comment type="catalytic activity">
    <reaction evidence="9 10">
        <text>(sulfur carrier)-H + L-cysteine = (sulfur carrier)-SH + L-alanine</text>
        <dbReference type="Rhea" id="RHEA:43892"/>
        <dbReference type="Rhea" id="RHEA-COMP:14737"/>
        <dbReference type="Rhea" id="RHEA-COMP:14739"/>
        <dbReference type="ChEBI" id="CHEBI:29917"/>
        <dbReference type="ChEBI" id="CHEBI:35235"/>
        <dbReference type="ChEBI" id="CHEBI:57972"/>
        <dbReference type="ChEBI" id="CHEBI:64428"/>
        <dbReference type="EC" id="2.8.1.7"/>
    </reaction>
</comment>
<dbReference type="InterPro" id="IPR016454">
    <property type="entry name" value="Cysteine_dSase"/>
</dbReference>
<feature type="domain" description="Aminotransferase class V" evidence="12">
    <location>
        <begin position="6"/>
        <end position="367"/>
    </location>
</feature>
<feature type="binding site" evidence="10">
    <location>
        <position position="153"/>
    </location>
    <ligand>
        <name>pyridoxal 5'-phosphate</name>
        <dbReference type="ChEBI" id="CHEBI:597326"/>
    </ligand>
</feature>
<feature type="binding site" description="via persulfide group" evidence="10">
    <location>
        <position position="327"/>
    </location>
    <ligand>
        <name>[2Fe-2S] cluster</name>
        <dbReference type="ChEBI" id="CHEBI:190135"/>
        <note>ligand shared with IscU</note>
    </ligand>
</feature>
<reference evidence="13" key="1">
    <citation type="submission" date="2024-05" db="EMBL/GenBank/DDBJ databases">
        <title>Isolation and characterization of Sporomusa carbonis sp. nov., a carboxydotrophic hydrogenogen in the genus of Sporomusa isolated from a charcoal burning pile.</title>
        <authorList>
            <person name="Boeer T."/>
            <person name="Rosenbaum F."/>
            <person name="Eysell L."/>
            <person name="Mueller V."/>
            <person name="Daniel R."/>
            <person name="Poehlein A."/>
        </authorList>
    </citation>
    <scope>NUCLEOTIDE SEQUENCE [LARGE SCALE GENOMIC DNA]</scope>
    <source>
        <strain evidence="13">DSM 3132</strain>
    </source>
</reference>
<dbReference type="PROSITE" id="PS00595">
    <property type="entry name" value="AA_TRANSFER_CLASS_5"/>
    <property type="match status" value="1"/>
</dbReference>
<keyword evidence="10" id="KW-0001">2Fe-2S</keyword>
<keyword evidence="5 10" id="KW-0479">Metal-binding</keyword>
<comment type="subcellular location">
    <subcellularLocation>
        <location evidence="10">Cytoplasm</location>
    </subcellularLocation>
</comment>
<dbReference type="InterPro" id="IPR015421">
    <property type="entry name" value="PyrdxlP-dep_Trfase_major"/>
</dbReference>
<keyword evidence="14" id="KW-1185">Reference proteome</keyword>
<dbReference type="Gene3D" id="3.40.640.10">
    <property type="entry name" value="Type I PLP-dependent aspartate aminotransferase-like (Major domain)"/>
    <property type="match status" value="1"/>
</dbReference>
<name>A0ABZ3IZ21_SPOA4</name>
<feature type="modified residue" description="N6-(pyridoxal phosphate)lysine" evidence="10">
    <location>
        <position position="204"/>
    </location>
</feature>
<evidence type="ECO:0000256" key="6">
    <source>
        <dbReference type="ARBA" id="ARBA00022898"/>
    </source>
</evidence>
<dbReference type="HAMAP" id="MF_00331">
    <property type="entry name" value="Cys_desulf_IscS"/>
    <property type="match status" value="1"/>
</dbReference>